<feature type="non-terminal residue" evidence="1">
    <location>
        <position position="1"/>
    </location>
</feature>
<organism evidence="1">
    <name type="scientific">marine sediment metagenome</name>
    <dbReference type="NCBI Taxonomy" id="412755"/>
    <lineage>
        <taxon>unclassified sequences</taxon>
        <taxon>metagenomes</taxon>
        <taxon>ecological metagenomes</taxon>
    </lineage>
</organism>
<reference evidence="1" key="1">
    <citation type="journal article" date="2014" name="Front. Microbiol.">
        <title>High frequency of phylogenetically diverse reductive dehalogenase-homologous genes in deep subseafloor sedimentary metagenomes.</title>
        <authorList>
            <person name="Kawai M."/>
            <person name="Futagami T."/>
            <person name="Toyoda A."/>
            <person name="Takaki Y."/>
            <person name="Nishi S."/>
            <person name="Hori S."/>
            <person name="Arai W."/>
            <person name="Tsubouchi T."/>
            <person name="Morono Y."/>
            <person name="Uchiyama I."/>
            <person name="Ito T."/>
            <person name="Fujiyama A."/>
            <person name="Inagaki F."/>
            <person name="Takami H."/>
        </authorList>
    </citation>
    <scope>NUCLEOTIDE SEQUENCE</scope>
    <source>
        <strain evidence="1">Expedition CK06-06</strain>
    </source>
</reference>
<comment type="caution">
    <text evidence="1">The sequence shown here is derived from an EMBL/GenBank/DDBJ whole genome shotgun (WGS) entry which is preliminary data.</text>
</comment>
<evidence type="ECO:0000313" key="1">
    <source>
        <dbReference type="EMBL" id="GAG53854.1"/>
    </source>
</evidence>
<dbReference type="AlphaFoldDB" id="X0YDB6"/>
<dbReference type="EMBL" id="BART01008383">
    <property type="protein sequence ID" value="GAG53854.1"/>
    <property type="molecule type" value="Genomic_DNA"/>
</dbReference>
<sequence length="47" mass="5711">TLPKKKLKFYNKPVSTYKWHSMYAIFKIHGNIYDSPIVKKKKKKKKK</sequence>
<protein>
    <submittedName>
        <fullName evidence="1">Uncharacterized protein</fullName>
    </submittedName>
</protein>
<gene>
    <name evidence="1" type="ORF">S01H4_18868</name>
</gene>
<name>X0YDB6_9ZZZZ</name>
<proteinExistence type="predicted"/>
<accession>X0YDB6</accession>